<dbReference type="Pfam" id="PF16069">
    <property type="entry name" value="DUF4811"/>
    <property type="match status" value="1"/>
</dbReference>
<evidence type="ECO:0000313" key="2">
    <source>
        <dbReference type="EMBL" id="QEA33386.1"/>
    </source>
</evidence>
<sequence>MIIIIMAVFAVLAFFANMMIKPKGLRLTVTVVMFAGLVLSVVGIVANMHDHYGMTEEKKIVKKEIHSAGSSEQGFGLLLYQGVGTNGTENVYIYKNTKDATKNTVAKPDLHTTSDRAAINGTKAYKVTTTTRYVYQSSGWKLLFGIVGNNNQLKHRHVVYQIPNTWVALTTEQAQSLQSKMAPKTDKEKMIAAEQQKQLAALAQKDPNKAAMMQVQQIKKIYNIN</sequence>
<dbReference type="EMBL" id="CP042374">
    <property type="protein sequence ID" value="QEA33386.1"/>
    <property type="molecule type" value="Genomic_DNA"/>
</dbReference>
<reference evidence="2 3" key="1">
    <citation type="submission" date="2019-06" db="EMBL/GenBank/DDBJ databases">
        <title>Genome analyses of bacteria isolated from kimchi.</title>
        <authorList>
            <person name="Lee S."/>
            <person name="Ahn S."/>
            <person name="Roh S."/>
        </authorList>
    </citation>
    <scope>NUCLEOTIDE SEQUENCE [LARGE SCALE GENOMIC DNA]</scope>
    <source>
        <strain evidence="2 3">CBA3620</strain>
    </source>
</reference>
<evidence type="ECO:0000313" key="3">
    <source>
        <dbReference type="Proteomes" id="UP000321332"/>
    </source>
</evidence>
<keyword evidence="1" id="KW-0812">Transmembrane</keyword>
<dbReference type="Proteomes" id="UP000321332">
    <property type="component" value="Chromosome"/>
</dbReference>
<gene>
    <name evidence="2" type="ORF">FGL89_04175</name>
</gene>
<proteinExistence type="predicted"/>
<dbReference type="OMA" id="HDHYGMK"/>
<feature type="transmembrane region" description="Helical" evidence="1">
    <location>
        <begin position="28"/>
        <end position="49"/>
    </location>
</feature>
<dbReference type="AlphaFoldDB" id="A0AAE6IJ73"/>
<keyword evidence="1" id="KW-0472">Membrane</keyword>
<name>A0AAE6IJ73_LEUCA</name>
<dbReference type="RefSeq" id="WP_014973671.1">
    <property type="nucleotide sequence ID" value="NZ_BPKR01000015.1"/>
</dbReference>
<protein>
    <submittedName>
        <fullName evidence="2">DUF4811 domain-containing protein</fullName>
    </submittedName>
</protein>
<evidence type="ECO:0000256" key="1">
    <source>
        <dbReference type="SAM" id="Phobius"/>
    </source>
</evidence>
<keyword evidence="1" id="KW-1133">Transmembrane helix</keyword>
<dbReference type="InterPro" id="IPR032083">
    <property type="entry name" value="DUF4811"/>
</dbReference>
<organism evidence="2 3">
    <name type="scientific">Leuconostoc carnosum</name>
    <dbReference type="NCBI Taxonomy" id="1252"/>
    <lineage>
        <taxon>Bacteria</taxon>
        <taxon>Bacillati</taxon>
        <taxon>Bacillota</taxon>
        <taxon>Bacilli</taxon>
        <taxon>Lactobacillales</taxon>
        <taxon>Lactobacillaceae</taxon>
        <taxon>Leuconostoc</taxon>
    </lineage>
</organism>
<dbReference type="GeneID" id="61186931"/>
<accession>A0AAE6IJ73</accession>